<comment type="caution">
    <text evidence="1">The sequence shown here is derived from an EMBL/GenBank/DDBJ whole genome shotgun (WGS) entry which is preliminary data.</text>
</comment>
<name>A0ACC7NP78_9BURK</name>
<proteinExistence type="predicted"/>
<evidence type="ECO:0000313" key="2">
    <source>
        <dbReference type="Proteomes" id="UP001629235"/>
    </source>
</evidence>
<gene>
    <name evidence="1" type="ORF">PQR01_39445</name>
</gene>
<sequence length="304" mass="34680">MPTDDTSGEHVNHERHIVAPQRLIEDTVDPQAWHFAMLERVVRQSAEFDPVHYHVEYLHFPFSRRLACPHLTTLHWRLDTPGLEQLYHEFADIPLVSISDAQRRPLPWLNWQATVYHGLSDHLYTFRERPGDYLAFLGRIAPEKRPDRAVEIARRAGVPLVIPAKVDNADRSYFEHSIQDLFCDPLVKFCGEVTDSKKDEFLGNARALLFPIDWPEPFGLVMVEALACGTPVIAFRNGSVPEIIDDGVTGFIVDTIEEAVVAVGRTGQLNRRRCRQAFQERFTAARMAHAYLKAYEKVLADQSG</sequence>
<evidence type="ECO:0000313" key="1">
    <source>
        <dbReference type="EMBL" id="MFM0109292.1"/>
    </source>
</evidence>
<reference evidence="1 2" key="1">
    <citation type="journal article" date="2024" name="Chem. Sci.">
        <title>Discovery of megapolipeptins by genome mining of a Burkholderiales bacteria collection.</title>
        <authorList>
            <person name="Paulo B.S."/>
            <person name="Recchia M.J.J."/>
            <person name="Lee S."/>
            <person name="Fergusson C.H."/>
            <person name="Romanowski S.B."/>
            <person name="Hernandez A."/>
            <person name="Krull N."/>
            <person name="Liu D.Y."/>
            <person name="Cavanagh H."/>
            <person name="Bos A."/>
            <person name="Gray C.A."/>
            <person name="Murphy B.T."/>
            <person name="Linington R.G."/>
            <person name="Eustaquio A.S."/>
        </authorList>
    </citation>
    <scope>NUCLEOTIDE SEQUENCE [LARGE SCALE GENOMIC DNA]</scope>
    <source>
        <strain evidence="1 2">RL18-126-BIB-B</strain>
    </source>
</reference>
<dbReference type="Proteomes" id="UP001629235">
    <property type="component" value="Unassembled WGS sequence"/>
</dbReference>
<accession>A0ACC7NP78</accession>
<protein>
    <submittedName>
        <fullName evidence="1">Glycosyltransferase family 4 protein</fullName>
    </submittedName>
</protein>
<organism evidence="1 2">
    <name type="scientific">Paraburkholderia rhynchosiae</name>
    <dbReference type="NCBI Taxonomy" id="487049"/>
    <lineage>
        <taxon>Bacteria</taxon>
        <taxon>Pseudomonadati</taxon>
        <taxon>Pseudomonadota</taxon>
        <taxon>Betaproteobacteria</taxon>
        <taxon>Burkholderiales</taxon>
        <taxon>Burkholderiaceae</taxon>
        <taxon>Paraburkholderia</taxon>
    </lineage>
</organism>
<dbReference type="EMBL" id="JAQQDW010000194">
    <property type="protein sequence ID" value="MFM0109292.1"/>
    <property type="molecule type" value="Genomic_DNA"/>
</dbReference>
<keyword evidence="2" id="KW-1185">Reference proteome</keyword>